<keyword evidence="4 9" id="KW-0812">Transmembrane</keyword>
<evidence type="ECO:0000313" key="12">
    <source>
        <dbReference type="EMBL" id="KAH0510382.1"/>
    </source>
</evidence>
<feature type="transmembrane region" description="Helical" evidence="9">
    <location>
        <begin position="633"/>
        <end position="652"/>
    </location>
</feature>
<reference evidence="12" key="1">
    <citation type="submission" date="2020-03" db="EMBL/GenBank/DDBJ databases">
        <title>Studies in the Genomics of Life Span.</title>
        <authorList>
            <person name="Glass D."/>
        </authorList>
    </citation>
    <scope>NUCLEOTIDE SEQUENCE</scope>
    <source>
        <strain evidence="12">LTLLF</strain>
        <tissue evidence="12">Muscle</tissue>
    </source>
</reference>
<feature type="transmembrane region" description="Helical" evidence="9">
    <location>
        <begin position="351"/>
        <end position="373"/>
    </location>
</feature>
<dbReference type="EMBL" id="JAATJU010022523">
    <property type="protein sequence ID" value="KAH0510382.1"/>
    <property type="molecule type" value="Genomic_DNA"/>
</dbReference>
<keyword evidence="6 9" id="KW-1133">Transmembrane helix</keyword>
<dbReference type="InterPro" id="IPR036436">
    <property type="entry name" value="Disintegrin_dom_sf"/>
</dbReference>
<dbReference type="GO" id="GO:0005794">
    <property type="term" value="C:Golgi apparatus"/>
    <property type="evidence" value="ECO:0007669"/>
    <property type="project" value="UniProtKB-SubCell"/>
</dbReference>
<feature type="transmembrane region" description="Helical" evidence="9">
    <location>
        <begin position="593"/>
        <end position="621"/>
    </location>
</feature>
<dbReference type="SMART" id="SM00608">
    <property type="entry name" value="ACR"/>
    <property type="match status" value="1"/>
</dbReference>
<accession>A0A8J6L0E1</accession>
<evidence type="ECO:0000256" key="1">
    <source>
        <dbReference type="ARBA" id="ARBA00004141"/>
    </source>
</evidence>
<evidence type="ECO:0000256" key="6">
    <source>
        <dbReference type="ARBA" id="ARBA00022989"/>
    </source>
</evidence>
<proteinExistence type="inferred from homology"/>
<comment type="similarity">
    <text evidence="3 9">Belongs to the nonaspanin (TM9SF) (TC 9.A.2) family.</text>
</comment>
<gene>
    <name evidence="12" type="ORF">LTLLF_155160</name>
</gene>
<comment type="caution">
    <text evidence="12">The sequence shown here is derived from an EMBL/GenBank/DDBJ whole genome shotgun (WGS) entry which is preliminary data.</text>
</comment>
<evidence type="ECO:0000256" key="7">
    <source>
        <dbReference type="ARBA" id="ARBA00023034"/>
    </source>
</evidence>
<evidence type="ECO:0000256" key="9">
    <source>
        <dbReference type="RuleBase" id="RU363079"/>
    </source>
</evidence>
<feature type="transmembrane region" description="Helical" evidence="9">
    <location>
        <begin position="466"/>
        <end position="490"/>
    </location>
</feature>
<keyword evidence="5" id="KW-0732">Signal</keyword>
<protein>
    <recommendedName>
        <fullName evidence="9">Transmembrane 9 superfamily member</fullName>
    </recommendedName>
</protein>
<feature type="transmembrane region" description="Helical" evidence="9">
    <location>
        <begin position="561"/>
        <end position="587"/>
    </location>
</feature>
<name>A0A8J6L0E1_MICOH</name>
<dbReference type="SUPFAM" id="SSF57552">
    <property type="entry name" value="Blood coagulation inhibitor (disintegrin)"/>
    <property type="match status" value="1"/>
</dbReference>
<feature type="domain" description="ADAM cysteine-rich" evidence="11">
    <location>
        <begin position="35"/>
        <end position="99"/>
    </location>
</feature>
<dbReference type="GO" id="GO:0016020">
    <property type="term" value="C:membrane"/>
    <property type="evidence" value="ECO:0007669"/>
    <property type="project" value="UniProtKB-SubCell"/>
</dbReference>
<feature type="transmembrane region" description="Helical" evidence="9">
    <location>
        <begin position="510"/>
        <end position="533"/>
    </location>
</feature>
<evidence type="ECO:0000259" key="10">
    <source>
        <dbReference type="SMART" id="SM00050"/>
    </source>
</evidence>
<evidence type="ECO:0000256" key="2">
    <source>
        <dbReference type="ARBA" id="ARBA00004555"/>
    </source>
</evidence>
<feature type="domain" description="Disintegrin" evidence="10">
    <location>
        <begin position="1"/>
        <end position="34"/>
    </location>
</feature>
<dbReference type="Gene3D" id="4.10.70.10">
    <property type="entry name" value="Disintegrin domain"/>
    <property type="match status" value="1"/>
</dbReference>
<dbReference type="InterPro" id="IPR001762">
    <property type="entry name" value="Disintegrin_dom"/>
</dbReference>
<keyword evidence="7" id="KW-0333">Golgi apparatus</keyword>
<dbReference type="Pfam" id="PF02990">
    <property type="entry name" value="EMP70"/>
    <property type="match status" value="2"/>
</dbReference>
<feature type="transmembrane region" description="Helical" evidence="9">
    <location>
        <begin position="664"/>
        <end position="693"/>
    </location>
</feature>
<dbReference type="PANTHER" id="PTHR10766">
    <property type="entry name" value="TRANSMEMBRANE 9 SUPERFAMILY PROTEIN"/>
    <property type="match status" value="1"/>
</dbReference>
<evidence type="ECO:0000256" key="3">
    <source>
        <dbReference type="ARBA" id="ARBA00005227"/>
    </source>
</evidence>
<dbReference type="InterPro" id="IPR004240">
    <property type="entry name" value="EMP70"/>
</dbReference>
<evidence type="ECO:0000259" key="11">
    <source>
        <dbReference type="SMART" id="SM00608"/>
    </source>
</evidence>
<dbReference type="Proteomes" id="UP000710432">
    <property type="component" value="Unassembled WGS sequence"/>
</dbReference>
<sequence length="703" mass="81572">MKPKGEVCRPPRGECDLAEYCNGTSPMCAEDFFIIDGHPCGQDKWVCLNGSCQDGEQQCRDVFGYGKFTSLSPQQVWWPRFLLLLCLTSKTSTFYVPGVAPINFHQNDPVEIKAVNLTSSRTQLPYEYYSLPFCQPNKITYKAENLGEVLRGDRIVNTPFQVLMNSEKKCEVLCGQSSKPVTLTVEQSRLVAERITEDYYVHLIADNLPVATRLELYSNNRDSDDKKKEKDVQFEHGYRLGFTDVNKIYLHNHLSFILYYHRDDMEEDQEHTYRVVRFEVIPQSIRLEDLKTDEKSSCILPEGTNSSPQEIDPTKENQLYFTYSVHWEESDIKWASRWDTYLTMSDVQIHWFSIINSVVVVFFLSGILSMIIIRTLRKDIANYNKEDDIVRGLGWGGMDWKREDELTEDTMEESGWKLVHGDVFRPPQYPMILSSLLGSGIQLFCMILIVIFVAMLGMLSPSSRGALMTTACFLFMFMGVFGGFSAGRLYRTLKGHRWKKGAFCVPFPTMVALLCMWFGISLPLVYLGYYFGFRKQPYDNPVRTNQIPRQIPEQRWYMNRFVGILMAGILPFGAMFIELFFIFSAIWENQFYYLFGFLFLVFIILVVSCSQISIVMVYFQLCAEDYRWWWRNFLVSGGSAFYVLVYAIFYFVNKLDIVEFIPSLLYFGYTALMVLSFWLLTGTIGFYAAYMFVRKIYAAVKID</sequence>
<feature type="transmembrane region" description="Helical" evidence="9">
    <location>
        <begin position="432"/>
        <end position="459"/>
    </location>
</feature>
<evidence type="ECO:0000256" key="4">
    <source>
        <dbReference type="ARBA" id="ARBA00022692"/>
    </source>
</evidence>
<dbReference type="SMART" id="SM00050">
    <property type="entry name" value="DISIN"/>
    <property type="match status" value="1"/>
</dbReference>
<dbReference type="GO" id="GO:0072657">
    <property type="term" value="P:protein localization to membrane"/>
    <property type="evidence" value="ECO:0007669"/>
    <property type="project" value="TreeGrafter"/>
</dbReference>
<comment type="subcellular location">
    <subcellularLocation>
        <location evidence="2">Golgi apparatus</location>
    </subcellularLocation>
    <subcellularLocation>
        <location evidence="1">Membrane</location>
        <topology evidence="1">Multi-pass membrane protein</topology>
    </subcellularLocation>
</comment>
<evidence type="ECO:0000256" key="8">
    <source>
        <dbReference type="ARBA" id="ARBA00023136"/>
    </source>
</evidence>
<dbReference type="PANTHER" id="PTHR10766:SF55">
    <property type="entry name" value="TRANSMEMBRANE 9 SUPERFAMILY MEMBER 4"/>
    <property type="match status" value="1"/>
</dbReference>
<organism evidence="12 13">
    <name type="scientific">Microtus ochrogaster</name>
    <name type="common">Prairie vole</name>
    <dbReference type="NCBI Taxonomy" id="79684"/>
    <lineage>
        <taxon>Eukaryota</taxon>
        <taxon>Metazoa</taxon>
        <taxon>Chordata</taxon>
        <taxon>Craniata</taxon>
        <taxon>Vertebrata</taxon>
        <taxon>Euteleostomi</taxon>
        <taxon>Mammalia</taxon>
        <taxon>Eutheria</taxon>
        <taxon>Euarchontoglires</taxon>
        <taxon>Glires</taxon>
        <taxon>Rodentia</taxon>
        <taxon>Myomorpha</taxon>
        <taxon>Muroidea</taxon>
        <taxon>Cricetidae</taxon>
        <taxon>Arvicolinae</taxon>
        <taxon>Microtus</taxon>
    </lineage>
</organism>
<dbReference type="InterPro" id="IPR006586">
    <property type="entry name" value="ADAM_Cys-rich"/>
</dbReference>
<evidence type="ECO:0000256" key="5">
    <source>
        <dbReference type="ARBA" id="ARBA00022729"/>
    </source>
</evidence>
<keyword evidence="8 9" id="KW-0472">Membrane</keyword>
<dbReference type="AlphaFoldDB" id="A0A8J6L0E1"/>
<evidence type="ECO:0000313" key="13">
    <source>
        <dbReference type="Proteomes" id="UP000710432"/>
    </source>
</evidence>